<evidence type="ECO:0000313" key="1">
    <source>
        <dbReference type="EMBL" id="MDF9410082.1"/>
    </source>
</evidence>
<comment type="caution">
    <text evidence="1">The sequence shown here is derived from an EMBL/GenBank/DDBJ whole genome shotgun (WGS) entry which is preliminary data.</text>
</comment>
<accession>A0A9X4JWU9</accession>
<dbReference type="AlphaFoldDB" id="A0A9X4JWU9"/>
<dbReference type="Proteomes" id="UP001154312">
    <property type="component" value="Unassembled WGS sequence"/>
</dbReference>
<proteinExistence type="predicted"/>
<gene>
    <name evidence="1" type="ORF">L7E55_17370</name>
</gene>
<evidence type="ECO:0000313" key="2">
    <source>
        <dbReference type="Proteomes" id="UP001154312"/>
    </source>
</evidence>
<dbReference type="RefSeq" id="WP_277445627.1">
    <property type="nucleotide sequence ID" value="NZ_JAKOAV010000071.1"/>
</dbReference>
<dbReference type="SUPFAM" id="SSF54786">
    <property type="entry name" value="YcfA/nrd intein domain"/>
    <property type="match status" value="1"/>
</dbReference>
<organism evidence="1 2">
    <name type="scientific">Pelotomaculum isophthalicicum JI</name>
    <dbReference type="NCBI Taxonomy" id="947010"/>
    <lineage>
        <taxon>Bacteria</taxon>
        <taxon>Bacillati</taxon>
        <taxon>Bacillota</taxon>
        <taxon>Clostridia</taxon>
        <taxon>Eubacteriales</taxon>
        <taxon>Desulfotomaculaceae</taxon>
        <taxon>Pelotomaculum</taxon>
    </lineage>
</organism>
<reference evidence="1" key="1">
    <citation type="submission" date="2022-02" db="EMBL/GenBank/DDBJ databases">
        <authorList>
            <person name="Leng L."/>
        </authorList>
    </citation>
    <scope>NUCLEOTIDE SEQUENCE</scope>
    <source>
        <strain evidence="1">JI</strain>
    </source>
</reference>
<sequence>MTSFSKLYAKIVRNPKDVDFEELDKILKQYGFKCRQPGKGSSHYIYYHPKLLTLYQFQKPGLSRRFM</sequence>
<evidence type="ECO:0008006" key="3">
    <source>
        <dbReference type="Google" id="ProtNLM"/>
    </source>
</evidence>
<name>A0A9X4JWU9_9FIRM</name>
<keyword evidence="2" id="KW-1185">Reference proteome</keyword>
<dbReference type="EMBL" id="JAKOAV010000071">
    <property type="protein sequence ID" value="MDF9410082.1"/>
    <property type="molecule type" value="Genomic_DNA"/>
</dbReference>
<protein>
    <recommendedName>
        <fullName evidence="3">Toxin HicA</fullName>
    </recommendedName>
</protein>